<proteinExistence type="predicted"/>
<dbReference type="InterPro" id="IPR036390">
    <property type="entry name" value="WH_DNA-bd_sf"/>
</dbReference>
<comment type="caution">
    <text evidence="5">The sequence shown here is derived from an EMBL/GenBank/DDBJ whole genome shotgun (WGS) entry which is preliminary data.</text>
</comment>
<gene>
    <name evidence="5" type="ORF">HMPREF1090_02317</name>
</gene>
<dbReference type="GO" id="GO:0003700">
    <property type="term" value="F:DNA-binding transcription factor activity"/>
    <property type="evidence" value="ECO:0007669"/>
    <property type="project" value="InterPro"/>
</dbReference>
<sequence>MPKTGNRDLKNHAYQIIKERLINCIYEPGSFINESQLATDLGLSRTPVREAINRLESEGLVKVMPKKGIFVSDIQLSDVLQIFQARIEIEPVALGMAAPHLPTEELLHFRNTFSQDFPDIQNAFRLDTAMHLFIIEYCGNRYIIDMMHKLFDDNTKVVIASKQNRVQIHDARLEHLDIINTLIDKNYEKAAILMKTHIETCRRAALDYFYSMESCNTISPETYKNHLKIL</sequence>
<dbReference type="PATRIC" id="fig|999408.3.peg.2489"/>
<dbReference type="SMART" id="SM00895">
    <property type="entry name" value="FCD"/>
    <property type="match status" value="1"/>
</dbReference>
<dbReference type="PROSITE" id="PS50949">
    <property type="entry name" value="HTH_GNTR"/>
    <property type="match status" value="1"/>
</dbReference>
<dbReference type="PANTHER" id="PTHR43537">
    <property type="entry name" value="TRANSCRIPTIONAL REGULATOR, GNTR FAMILY"/>
    <property type="match status" value="1"/>
</dbReference>
<dbReference type="SMART" id="SM00345">
    <property type="entry name" value="HTH_GNTR"/>
    <property type="match status" value="1"/>
</dbReference>
<reference evidence="5 6" key="1">
    <citation type="submission" date="2013-01" db="EMBL/GenBank/DDBJ databases">
        <title>The Genome Sequence of Clostridium clostridioforme 90A8.</title>
        <authorList>
            <consortium name="The Broad Institute Genome Sequencing Platform"/>
            <person name="Earl A."/>
            <person name="Ward D."/>
            <person name="Feldgarden M."/>
            <person name="Gevers D."/>
            <person name="Courvalin P."/>
            <person name="Lambert T."/>
            <person name="Walker B."/>
            <person name="Young S.K."/>
            <person name="Zeng Q."/>
            <person name="Gargeya S."/>
            <person name="Fitzgerald M."/>
            <person name="Haas B."/>
            <person name="Abouelleil A."/>
            <person name="Alvarado L."/>
            <person name="Arachchi H.M."/>
            <person name="Berlin A.M."/>
            <person name="Chapman S.B."/>
            <person name="Dewar J."/>
            <person name="Goldberg J."/>
            <person name="Griggs A."/>
            <person name="Gujja S."/>
            <person name="Hansen M."/>
            <person name="Howarth C."/>
            <person name="Imamovic A."/>
            <person name="Larimer J."/>
            <person name="McCowan C."/>
            <person name="Murphy C."/>
            <person name="Neiman D."/>
            <person name="Pearson M."/>
            <person name="Priest M."/>
            <person name="Roberts A."/>
            <person name="Saif S."/>
            <person name="Shea T."/>
            <person name="Sisk P."/>
            <person name="Sykes S."/>
            <person name="Wortman J."/>
            <person name="Nusbaum C."/>
            <person name="Birren B."/>
        </authorList>
    </citation>
    <scope>NUCLEOTIDE SEQUENCE [LARGE SCALE GENOMIC DNA]</scope>
    <source>
        <strain evidence="5 6">90A8</strain>
    </source>
</reference>
<dbReference type="AlphaFoldDB" id="A0A0E2HAL6"/>
<evidence type="ECO:0000256" key="3">
    <source>
        <dbReference type="ARBA" id="ARBA00023163"/>
    </source>
</evidence>
<keyword evidence="1" id="KW-0805">Transcription regulation</keyword>
<dbReference type="GO" id="GO:0003677">
    <property type="term" value="F:DNA binding"/>
    <property type="evidence" value="ECO:0007669"/>
    <property type="project" value="UniProtKB-KW"/>
</dbReference>
<dbReference type="CDD" id="cd07377">
    <property type="entry name" value="WHTH_GntR"/>
    <property type="match status" value="1"/>
</dbReference>
<dbReference type="InterPro" id="IPR000524">
    <property type="entry name" value="Tscrpt_reg_HTH_GntR"/>
</dbReference>
<dbReference type="RefSeq" id="WP_002595743.1">
    <property type="nucleotide sequence ID" value="NZ_KB851020.1"/>
</dbReference>
<evidence type="ECO:0000313" key="6">
    <source>
        <dbReference type="Proteomes" id="UP000013085"/>
    </source>
</evidence>
<evidence type="ECO:0000256" key="1">
    <source>
        <dbReference type="ARBA" id="ARBA00023015"/>
    </source>
</evidence>
<dbReference type="Proteomes" id="UP000013085">
    <property type="component" value="Unassembled WGS sequence"/>
</dbReference>
<dbReference type="EMBL" id="AGYR01000024">
    <property type="protein sequence ID" value="ENZ15171.1"/>
    <property type="molecule type" value="Genomic_DNA"/>
</dbReference>
<dbReference type="InterPro" id="IPR036388">
    <property type="entry name" value="WH-like_DNA-bd_sf"/>
</dbReference>
<evidence type="ECO:0000313" key="5">
    <source>
        <dbReference type="EMBL" id="ENZ15171.1"/>
    </source>
</evidence>
<evidence type="ECO:0000259" key="4">
    <source>
        <dbReference type="PROSITE" id="PS50949"/>
    </source>
</evidence>
<dbReference type="InterPro" id="IPR008920">
    <property type="entry name" value="TF_FadR/GntR_C"/>
</dbReference>
<dbReference type="InterPro" id="IPR011711">
    <property type="entry name" value="GntR_C"/>
</dbReference>
<dbReference type="Pfam" id="PF00392">
    <property type="entry name" value="GntR"/>
    <property type="match status" value="1"/>
</dbReference>
<dbReference type="PANTHER" id="PTHR43537:SF24">
    <property type="entry name" value="GLUCONATE OPERON TRANSCRIPTIONAL REPRESSOR"/>
    <property type="match status" value="1"/>
</dbReference>
<dbReference type="HOGENOM" id="CLU_017584_5_1_9"/>
<dbReference type="Gene3D" id="1.10.10.10">
    <property type="entry name" value="Winged helix-like DNA-binding domain superfamily/Winged helix DNA-binding domain"/>
    <property type="match status" value="1"/>
</dbReference>
<feature type="domain" description="HTH gntR-type" evidence="4">
    <location>
        <begin position="7"/>
        <end position="74"/>
    </location>
</feature>
<evidence type="ECO:0000256" key="2">
    <source>
        <dbReference type="ARBA" id="ARBA00023125"/>
    </source>
</evidence>
<dbReference type="SUPFAM" id="SSF48008">
    <property type="entry name" value="GntR ligand-binding domain-like"/>
    <property type="match status" value="1"/>
</dbReference>
<dbReference type="PRINTS" id="PR00035">
    <property type="entry name" value="HTHGNTR"/>
</dbReference>
<name>A0A0E2HAL6_9FIRM</name>
<accession>A0A0E2HAL6</accession>
<dbReference type="Gene3D" id="1.20.120.530">
    <property type="entry name" value="GntR ligand-binding domain-like"/>
    <property type="match status" value="1"/>
</dbReference>
<organism evidence="5 6">
    <name type="scientific">[Clostridium] clostridioforme 90A8</name>
    <dbReference type="NCBI Taxonomy" id="999408"/>
    <lineage>
        <taxon>Bacteria</taxon>
        <taxon>Bacillati</taxon>
        <taxon>Bacillota</taxon>
        <taxon>Clostridia</taxon>
        <taxon>Lachnospirales</taxon>
        <taxon>Lachnospiraceae</taxon>
        <taxon>Enterocloster</taxon>
    </lineage>
</organism>
<dbReference type="Pfam" id="PF07729">
    <property type="entry name" value="FCD"/>
    <property type="match status" value="1"/>
</dbReference>
<keyword evidence="3" id="KW-0804">Transcription</keyword>
<keyword evidence="2" id="KW-0238">DNA-binding</keyword>
<dbReference type="SUPFAM" id="SSF46785">
    <property type="entry name" value="Winged helix' DNA-binding domain"/>
    <property type="match status" value="1"/>
</dbReference>
<protein>
    <recommendedName>
        <fullName evidence="4">HTH gntR-type domain-containing protein</fullName>
    </recommendedName>
</protein>